<keyword evidence="3" id="KW-1185">Reference proteome</keyword>
<dbReference type="AlphaFoldDB" id="A0AAV1DIT1"/>
<dbReference type="Proteomes" id="UP001161247">
    <property type="component" value="Chromosome 5"/>
</dbReference>
<dbReference type="GO" id="GO:0080043">
    <property type="term" value="F:quercetin 3-O-glucosyltransferase activity"/>
    <property type="evidence" value="ECO:0007669"/>
    <property type="project" value="TreeGrafter"/>
</dbReference>
<organism evidence="2 3">
    <name type="scientific">Oldenlandia corymbosa var. corymbosa</name>
    <dbReference type="NCBI Taxonomy" id="529605"/>
    <lineage>
        <taxon>Eukaryota</taxon>
        <taxon>Viridiplantae</taxon>
        <taxon>Streptophyta</taxon>
        <taxon>Embryophyta</taxon>
        <taxon>Tracheophyta</taxon>
        <taxon>Spermatophyta</taxon>
        <taxon>Magnoliopsida</taxon>
        <taxon>eudicotyledons</taxon>
        <taxon>Gunneridae</taxon>
        <taxon>Pentapetalae</taxon>
        <taxon>asterids</taxon>
        <taxon>lamiids</taxon>
        <taxon>Gentianales</taxon>
        <taxon>Rubiaceae</taxon>
        <taxon>Rubioideae</taxon>
        <taxon>Spermacoceae</taxon>
        <taxon>Hedyotis-Oldenlandia complex</taxon>
        <taxon>Oldenlandia</taxon>
    </lineage>
</organism>
<dbReference type="Gene3D" id="3.40.50.2000">
    <property type="entry name" value="Glycogen Phosphorylase B"/>
    <property type="match status" value="2"/>
</dbReference>
<dbReference type="PANTHER" id="PTHR11926">
    <property type="entry name" value="GLUCOSYL/GLUCURONOSYL TRANSFERASES"/>
    <property type="match status" value="1"/>
</dbReference>
<evidence type="ECO:0000313" key="3">
    <source>
        <dbReference type="Proteomes" id="UP001161247"/>
    </source>
</evidence>
<sequence length="142" mass="16038">MGNLWRVPTVGPTVPSMYLDRTTAYGINLTKPESSACTFWSLAEINEQQMEQYGFSLKDTKLKFLWVMRMKKKSFQNTFIDETQTLDEEGRVVSWCPQLVGSAHETIGCFVTHSGLGSRGRSSQGRISPPLPSIFRMLVVLE</sequence>
<dbReference type="GO" id="GO:0080044">
    <property type="term" value="F:quercetin 7-O-glucosyltransferase activity"/>
    <property type="evidence" value="ECO:0007669"/>
    <property type="project" value="TreeGrafter"/>
</dbReference>
<evidence type="ECO:0000256" key="1">
    <source>
        <dbReference type="ARBA" id="ARBA00009995"/>
    </source>
</evidence>
<dbReference type="PANTHER" id="PTHR11926:SF1553">
    <property type="entry name" value="GLYCOSYLTRANSFERASE"/>
    <property type="match status" value="1"/>
</dbReference>
<evidence type="ECO:0000313" key="2">
    <source>
        <dbReference type="EMBL" id="CAI9107251.1"/>
    </source>
</evidence>
<name>A0AAV1DIT1_OLDCO</name>
<accession>A0AAV1DIT1</accession>
<protein>
    <submittedName>
        <fullName evidence="2">OLC1v1006570C1</fullName>
    </submittedName>
</protein>
<gene>
    <name evidence="2" type="ORF">OLC1_LOCUS15608</name>
</gene>
<dbReference type="EMBL" id="OX459122">
    <property type="protein sequence ID" value="CAI9107251.1"/>
    <property type="molecule type" value="Genomic_DNA"/>
</dbReference>
<reference evidence="2" key="1">
    <citation type="submission" date="2023-03" db="EMBL/GenBank/DDBJ databases">
        <authorList>
            <person name="Julca I."/>
        </authorList>
    </citation>
    <scope>NUCLEOTIDE SEQUENCE</scope>
</reference>
<proteinExistence type="inferred from homology"/>
<dbReference type="SUPFAM" id="SSF53756">
    <property type="entry name" value="UDP-Glycosyltransferase/glycogen phosphorylase"/>
    <property type="match status" value="1"/>
</dbReference>
<comment type="similarity">
    <text evidence="1">Belongs to the UDP-glycosyltransferase family.</text>
</comment>